<dbReference type="InterPro" id="IPR032861">
    <property type="entry name" value="TAXi_N"/>
</dbReference>
<evidence type="ECO:0000256" key="5">
    <source>
        <dbReference type="PIRSR" id="PIRSR601461-1"/>
    </source>
</evidence>
<dbReference type="OrthoDB" id="2747330at2759"/>
<dbReference type="Pfam" id="PF14541">
    <property type="entry name" value="TAXi_C"/>
    <property type="match status" value="1"/>
</dbReference>
<evidence type="ECO:0000256" key="4">
    <source>
        <dbReference type="ARBA" id="ARBA00022801"/>
    </source>
</evidence>
<dbReference type="PROSITE" id="PS51767">
    <property type="entry name" value="PEPTIDASE_A1"/>
    <property type="match status" value="1"/>
</dbReference>
<dbReference type="GO" id="GO:0006508">
    <property type="term" value="P:proteolysis"/>
    <property type="evidence" value="ECO:0007669"/>
    <property type="project" value="UniProtKB-KW"/>
</dbReference>
<dbReference type="Gramene" id="OMO90227">
    <property type="protein sequence ID" value="OMO90227"/>
    <property type="gene ID" value="CCACVL1_07455"/>
</dbReference>
<dbReference type="GO" id="GO:0004190">
    <property type="term" value="F:aspartic-type endopeptidase activity"/>
    <property type="evidence" value="ECO:0007669"/>
    <property type="project" value="InterPro"/>
</dbReference>
<dbReference type="InterPro" id="IPR032799">
    <property type="entry name" value="TAXi_C"/>
</dbReference>
<evidence type="ECO:0000256" key="1">
    <source>
        <dbReference type="ARBA" id="ARBA00007447"/>
    </source>
</evidence>
<feature type="region of interest" description="Disordered" evidence="6">
    <location>
        <begin position="530"/>
        <end position="556"/>
    </location>
</feature>
<reference evidence="10 11" key="1">
    <citation type="submission" date="2013-09" db="EMBL/GenBank/DDBJ databases">
        <title>Corchorus capsularis genome sequencing.</title>
        <authorList>
            <person name="Alam M."/>
            <person name="Haque M.S."/>
            <person name="Islam M.S."/>
            <person name="Emdad E.M."/>
            <person name="Islam M.M."/>
            <person name="Ahmed B."/>
            <person name="Halim A."/>
            <person name="Hossen Q.M.M."/>
            <person name="Hossain M.Z."/>
            <person name="Ahmed R."/>
            <person name="Khan M.M."/>
            <person name="Islam R."/>
            <person name="Rashid M.M."/>
            <person name="Khan S.A."/>
            <person name="Rahman M.S."/>
            <person name="Alam M."/>
        </authorList>
    </citation>
    <scope>NUCLEOTIDE SEQUENCE [LARGE SCALE GENOMIC DNA]</scope>
    <source>
        <strain evidence="11">cv. CVL-1</strain>
        <tissue evidence="10">Whole seedling</tissue>
    </source>
</reference>
<evidence type="ECO:0000256" key="6">
    <source>
        <dbReference type="SAM" id="MobiDB-lite"/>
    </source>
</evidence>
<dbReference type="FunFam" id="2.40.70.10:FF:000019">
    <property type="entry name" value="aspartyl protease family protein 2"/>
    <property type="match status" value="1"/>
</dbReference>
<keyword evidence="3 8" id="KW-0732">Signal</keyword>
<dbReference type="AlphaFoldDB" id="A0A1R3J5X5"/>
<evidence type="ECO:0000256" key="2">
    <source>
        <dbReference type="ARBA" id="ARBA00022670"/>
    </source>
</evidence>
<keyword evidence="7" id="KW-1133">Transmembrane helix</keyword>
<gene>
    <name evidence="10" type="ORF">CCACVL1_07455</name>
</gene>
<comment type="similarity">
    <text evidence="1">Belongs to the peptidase A1 family.</text>
</comment>
<feature type="active site" evidence="5">
    <location>
        <position position="370"/>
    </location>
</feature>
<sequence>MGLLLCLLFFAGFFFTAPFLASSRTLAESPQPTTVLDVGEALEKTKYVLSFQPANKAALDQSLSASASSSSSLSLEIHSRASIHKSSHFDYKSLTLSRLQRDSARVRSLTTRLDLAVNGISSSDLKPLDNGMGGFTAEEIESPVISGSSQGSGEYFSRLGIGKPANQVYMVLDTGSDVNWVQCAPCADCYQQTDPIFEPSSSSSYSPLTCETQQCKHLDTTECRNGTCLYEVSYGDGSYTVGDFVTETITFGSSTVDNVAIGCGHNNEGLFIGAAGLLGLGGGALSFPSQLNATSFSYCLVDRDSDSASTLDFDSPLPPNAITAPLLRNSQLDTFYYVGLTGISVGGKMLPIPESVFQMDESGDGGIIIDSGTAVTRLQIDTYNVLRDAFVQGTNNLKSAESVALFDTCYDLSNKSSVEVPTVSFHFPDGKVLPLPARNFLIPVDSVGTFCFAFAPTPSSIAIIGNVQQQGTRVGFDLESRFLLMPADQFISPTISQNMNEMMSYPRPDKNIVGPVRSESFAFYVDAPPSPSSSPINFNTTNRNSPSTPSSSSPNKSQSCLILSIILLSIFTVTCSVPIIVFYAYGPRSPVFHVQQVALRYPIFYEGPTRLSSLLNITMAVENPSTVIGLFFQDPNSIVLRYNDMPLSCGVIPPFYLAPKNETVLQPALSGLGVALPDDVRKNLEDEHRNKKVPLRLDLTAKLRFKFSSSLKFKATLEVSCALVLENLDNCNTPPKLVSQSCNSASSYWIPAIKA</sequence>
<evidence type="ECO:0000259" key="9">
    <source>
        <dbReference type="PROSITE" id="PS51767"/>
    </source>
</evidence>
<dbReference type="STRING" id="210143.A0A1R3J5X5"/>
<keyword evidence="2" id="KW-0645">Protease</keyword>
<dbReference type="PROSITE" id="PS00141">
    <property type="entry name" value="ASP_PROTEASE"/>
    <property type="match status" value="1"/>
</dbReference>
<feature type="signal peptide" evidence="8">
    <location>
        <begin position="1"/>
        <end position="21"/>
    </location>
</feature>
<protein>
    <submittedName>
        <fullName evidence="10">Peptidase A1</fullName>
    </submittedName>
</protein>
<comment type="caution">
    <text evidence="10">The sequence shown here is derived from an EMBL/GenBank/DDBJ whole genome shotgun (WGS) entry which is preliminary data.</text>
</comment>
<evidence type="ECO:0000256" key="7">
    <source>
        <dbReference type="SAM" id="Phobius"/>
    </source>
</evidence>
<dbReference type="PANTHER" id="PTHR13683:SF775">
    <property type="entry name" value="EUKARYOTIC ASPARTYL PROTEASE FAMILY PROTEIN"/>
    <property type="match status" value="1"/>
</dbReference>
<dbReference type="InterPro" id="IPR021109">
    <property type="entry name" value="Peptidase_aspartic_dom_sf"/>
</dbReference>
<feature type="compositionally biased region" description="Low complexity" evidence="6">
    <location>
        <begin position="533"/>
        <end position="556"/>
    </location>
</feature>
<feature type="transmembrane region" description="Helical" evidence="7">
    <location>
        <begin position="561"/>
        <end position="585"/>
    </location>
</feature>
<dbReference type="Pfam" id="PF03168">
    <property type="entry name" value="LEA_2"/>
    <property type="match status" value="1"/>
</dbReference>
<name>A0A1R3J5X5_COCAP</name>
<dbReference type="InterPro" id="IPR001969">
    <property type="entry name" value="Aspartic_peptidase_AS"/>
</dbReference>
<keyword evidence="11" id="KW-1185">Reference proteome</keyword>
<evidence type="ECO:0000256" key="8">
    <source>
        <dbReference type="SAM" id="SignalP"/>
    </source>
</evidence>
<organism evidence="10 11">
    <name type="scientific">Corchorus capsularis</name>
    <name type="common">Jute</name>
    <dbReference type="NCBI Taxonomy" id="210143"/>
    <lineage>
        <taxon>Eukaryota</taxon>
        <taxon>Viridiplantae</taxon>
        <taxon>Streptophyta</taxon>
        <taxon>Embryophyta</taxon>
        <taxon>Tracheophyta</taxon>
        <taxon>Spermatophyta</taxon>
        <taxon>Magnoliopsida</taxon>
        <taxon>eudicotyledons</taxon>
        <taxon>Gunneridae</taxon>
        <taxon>Pentapetalae</taxon>
        <taxon>rosids</taxon>
        <taxon>malvids</taxon>
        <taxon>Malvales</taxon>
        <taxon>Malvaceae</taxon>
        <taxon>Grewioideae</taxon>
        <taxon>Apeibeae</taxon>
        <taxon>Corchorus</taxon>
    </lineage>
</organism>
<keyword evidence="7" id="KW-0812">Transmembrane</keyword>
<dbReference type="Proteomes" id="UP000188268">
    <property type="component" value="Unassembled WGS sequence"/>
</dbReference>
<evidence type="ECO:0000313" key="11">
    <source>
        <dbReference type="Proteomes" id="UP000188268"/>
    </source>
</evidence>
<dbReference type="PANTHER" id="PTHR13683">
    <property type="entry name" value="ASPARTYL PROTEASES"/>
    <property type="match status" value="1"/>
</dbReference>
<dbReference type="FunFam" id="2.40.70.10:FF:000010">
    <property type="entry name" value="Aspartyl protease family protein 2"/>
    <property type="match status" value="1"/>
</dbReference>
<feature type="chain" id="PRO_5012300312" evidence="8">
    <location>
        <begin position="22"/>
        <end position="755"/>
    </location>
</feature>
<evidence type="ECO:0000256" key="3">
    <source>
        <dbReference type="ARBA" id="ARBA00022729"/>
    </source>
</evidence>
<dbReference type="EMBL" id="AWWV01008484">
    <property type="protein sequence ID" value="OMO90227.1"/>
    <property type="molecule type" value="Genomic_DNA"/>
</dbReference>
<keyword evidence="4" id="KW-0378">Hydrolase</keyword>
<dbReference type="InterPro" id="IPR033121">
    <property type="entry name" value="PEPTIDASE_A1"/>
</dbReference>
<dbReference type="Gene3D" id="2.40.70.10">
    <property type="entry name" value="Acid Proteases"/>
    <property type="match status" value="2"/>
</dbReference>
<feature type="active site" evidence="5">
    <location>
        <position position="173"/>
    </location>
</feature>
<accession>A0A1R3J5X5</accession>
<dbReference type="Pfam" id="PF14543">
    <property type="entry name" value="TAXi_N"/>
    <property type="match status" value="1"/>
</dbReference>
<evidence type="ECO:0000313" key="10">
    <source>
        <dbReference type="EMBL" id="OMO90227.1"/>
    </source>
</evidence>
<dbReference type="InterPro" id="IPR001461">
    <property type="entry name" value="Aspartic_peptidase_A1"/>
</dbReference>
<feature type="domain" description="Peptidase A1" evidence="9">
    <location>
        <begin position="155"/>
        <end position="486"/>
    </location>
</feature>
<proteinExistence type="inferred from homology"/>
<dbReference type="SUPFAM" id="SSF50630">
    <property type="entry name" value="Acid proteases"/>
    <property type="match status" value="1"/>
</dbReference>
<keyword evidence="7" id="KW-0472">Membrane</keyword>
<dbReference type="InterPro" id="IPR004864">
    <property type="entry name" value="LEA_2"/>
</dbReference>